<accession>A0A9J6RMZ8</accession>
<dbReference type="EMBL" id="JAPTGG010000010">
    <property type="protein sequence ID" value="MCZ0866102.1"/>
    <property type="molecule type" value="Genomic_DNA"/>
</dbReference>
<evidence type="ECO:0000256" key="5">
    <source>
        <dbReference type="ARBA" id="ARBA00011901"/>
    </source>
</evidence>
<evidence type="ECO:0000256" key="6">
    <source>
        <dbReference type="ARBA" id="ARBA00022490"/>
    </source>
</evidence>
<comment type="caution">
    <text evidence="14">The sequence shown here is derived from an EMBL/GenBank/DDBJ whole genome shotgun (WGS) entry which is preliminary data.</text>
</comment>
<dbReference type="PANTHER" id="PTHR30417:SF4">
    <property type="entry name" value="1,6-ANHYDRO-N-ACETYLMURAMYL-L-ALANINE AMIDASE AMPD"/>
    <property type="match status" value="1"/>
</dbReference>
<evidence type="ECO:0000256" key="3">
    <source>
        <dbReference type="ARBA" id="ARBA00004496"/>
    </source>
</evidence>
<evidence type="ECO:0000256" key="2">
    <source>
        <dbReference type="ARBA" id="ARBA00001947"/>
    </source>
</evidence>
<dbReference type="GO" id="GO:0008745">
    <property type="term" value="F:N-acetylmuramoyl-L-alanine amidase activity"/>
    <property type="evidence" value="ECO:0007669"/>
    <property type="project" value="UniProtKB-EC"/>
</dbReference>
<comment type="subcellular location">
    <subcellularLocation>
        <location evidence="3">Cytoplasm</location>
    </subcellularLocation>
</comment>
<name>A0A9J6RMZ8_9GAMM</name>
<dbReference type="Gene3D" id="3.40.80.10">
    <property type="entry name" value="Peptidoglycan recognition protein-like"/>
    <property type="match status" value="1"/>
</dbReference>
<evidence type="ECO:0000313" key="15">
    <source>
        <dbReference type="Proteomes" id="UP001069090"/>
    </source>
</evidence>
<dbReference type="GO" id="GO:0071555">
    <property type="term" value="P:cell wall organization"/>
    <property type="evidence" value="ECO:0007669"/>
    <property type="project" value="UniProtKB-KW"/>
</dbReference>
<evidence type="ECO:0000256" key="12">
    <source>
        <dbReference type="ARBA" id="ARBA00042615"/>
    </source>
</evidence>
<comment type="similarity">
    <text evidence="4">Belongs to the N-acetylmuramoyl-L-alanine amidase 2 family.</text>
</comment>
<dbReference type="GO" id="GO:0009254">
    <property type="term" value="P:peptidoglycan turnover"/>
    <property type="evidence" value="ECO:0007669"/>
    <property type="project" value="TreeGrafter"/>
</dbReference>
<evidence type="ECO:0000256" key="10">
    <source>
        <dbReference type="ARBA" id="ARBA00023316"/>
    </source>
</evidence>
<evidence type="ECO:0000256" key="9">
    <source>
        <dbReference type="ARBA" id="ARBA00022833"/>
    </source>
</evidence>
<dbReference type="GO" id="GO:0009253">
    <property type="term" value="P:peptidoglycan catabolic process"/>
    <property type="evidence" value="ECO:0007669"/>
    <property type="project" value="InterPro"/>
</dbReference>
<protein>
    <recommendedName>
        <fullName evidence="11">1,6-anhydro-N-acetylmuramyl-L-alanine amidase AmpD</fullName>
        <ecNumber evidence="5">3.5.1.28</ecNumber>
    </recommendedName>
    <alternativeName>
        <fullName evidence="12">N-acetylmuramoyl-L-alanine amidase</fullName>
    </alternativeName>
</protein>
<feature type="domain" description="N-acetylmuramoyl-L-alanine amidase" evidence="13">
    <location>
        <begin position="22"/>
        <end position="173"/>
    </location>
</feature>
<dbReference type="SMART" id="SM00644">
    <property type="entry name" value="Ami_2"/>
    <property type="match status" value="1"/>
</dbReference>
<dbReference type="AlphaFoldDB" id="A0A9J6RMZ8"/>
<dbReference type="InterPro" id="IPR002502">
    <property type="entry name" value="Amidase_domain"/>
</dbReference>
<dbReference type="PANTHER" id="PTHR30417">
    <property type="entry name" value="N-ACETYLMURAMOYL-L-ALANINE AMIDASE AMID"/>
    <property type="match status" value="1"/>
</dbReference>
<dbReference type="CDD" id="cd06583">
    <property type="entry name" value="PGRP"/>
    <property type="match status" value="1"/>
</dbReference>
<proteinExistence type="inferred from homology"/>
<keyword evidence="8 14" id="KW-0378">Hydrolase</keyword>
<evidence type="ECO:0000256" key="8">
    <source>
        <dbReference type="ARBA" id="ARBA00022801"/>
    </source>
</evidence>
<dbReference type="EC" id="3.5.1.28" evidence="5"/>
<keyword evidence="15" id="KW-1185">Reference proteome</keyword>
<evidence type="ECO:0000256" key="11">
    <source>
        <dbReference type="ARBA" id="ARBA00039257"/>
    </source>
</evidence>
<dbReference type="GO" id="GO:0046872">
    <property type="term" value="F:metal ion binding"/>
    <property type="evidence" value="ECO:0007669"/>
    <property type="project" value="UniProtKB-KW"/>
</dbReference>
<dbReference type="InterPro" id="IPR036505">
    <property type="entry name" value="Amidase/PGRP_sf"/>
</dbReference>
<organism evidence="14 15">
    <name type="scientific">Dasania phycosphaerae</name>
    <dbReference type="NCBI Taxonomy" id="2950436"/>
    <lineage>
        <taxon>Bacteria</taxon>
        <taxon>Pseudomonadati</taxon>
        <taxon>Pseudomonadota</taxon>
        <taxon>Gammaproteobacteria</taxon>
        <taxon>Cellvibrionales</taxon>
        <taxon>Spongiibacteraceae</taxon>
        <taxon>Dasania</taxon>
    </lineage>
</organism>
<keyword evidence="10" id="KW-0961">Cell wall biogenesis/degradation</keyword>
<dbReference type="SUPFAM" id="SSF55846">
    <property type="entry name" value="N-acetylmuramoyl-L-alanine amidase-like"/>
    <property type="match status" value="1"/>
</dbReference>
<dbReference type="NCBIfam" id="NF008758">
    <property type="entry name" value="PRK11789.1"/>
    <property type="match status" value="1"/>
</dbReference>
<dbReference type="GO" id="GO:0005737">
    <property type="term" value="C:cytoplasm"/>
    <property type="evidence" value="ECO:0007669"/>
    <property type="project" value="UniProtKB-SubCell"/>
</dbReference>
<sequence length="188" mass="21013">MSTVKCQGHWLATSATCRHVPSPNYNARPQPQTISLLVIHNISLPAGEFATPYVEQLFTNCLDCQAHPSFHDLAQLHVSAHLFINRAGEVCQFVPFDQRAWHAGQSSFAGVANCNDYSIGIELEGTDDIAYTQAQYNKLAEVSHYLQAYYPAITRDRITGHSTIAPGRKTDPGPAFDWPYFYQLLELQ</sequence>
<evidence type="ECO:0000256" key="1">
    <source>
        <dbReference type="ARBA" id="ARBA00001561"/>
    </source>
</evidence>
<comment type="catalytic activity">
    <reaction evidence="1">
        <text>Hydrolyzes the link between N-acetylmuramoyl residues and L-amino acid residues in certain cell-wall glycopeptides.</text>
        <dbReference type="EC" id="3.5.1.28"/>
    </reaction>
</comment>
<dbReference type="InterPro" id="IPR051206">
    <property type="entry name" value="NAMLAA_amidase_2"/>
</dbReference>
<comment type="cofactor">
    <cofactor evidence="2">
        <name>Zn(2+)</name>
        <dbReference type="ChEBI" id="CHEBI:29105"/>
    </cofactor>
</comment>
<dbReference type="Proteomes" id="UP001069090">
    <property type="component" value="Unassembled WGS sequence"/>
</dbReference>
<evidence type="ECO:0000259" key="13">
    <source>
        <dbReference type="SMART" id="SM00644"/>
    </source>
</evidence>
<evidence type="ECO:0000256" key="7">
    <source>
        <dbReference type="ARBA" id="ARBA00022723"/>
    </source>
</evidence>
<evidence type="ECO:0000256" key="4">
    <source>
        <dbReference type="ARBA" id="ARBA00007553"/>
    </source>
</evidence>
<dbReference type="Pfam" id="PF01510">
    <property type="entry name" value="Amidase_2"/>
    <property type="match status" value="1"/>
</dbReference>
<dbReference type="RefSeq" id="WP_258332255.1">
    <property type="nucleotide sequence ID" value="NZ_JAPTGG010000010.1"/>
</dbReference>
<keyword evidence="6" id="KW-0963">Cytoplasm</keyword>
<gene>
    <name evidence="14" type="primary">ampD</name>
    <name evidence="14" type="ORF">O0V09_12890</name>
</gene>
<keyword evidence="7" id="KW-0479">Metal-binding</keyword>
<evidence type="ECO:0000313" key="14">
    <source>
        <dbReference type="EMBL" id="MCZ0866102.1"/>
    </source>
</evidence>
<keyword evidence="9" id="KW-0862">Zinc</keyword>
<reference evidence="14 15" key="1">
    <citation type="submission" date="2022-12" db="EMBL/GenBank/DDBJ databases">
        <title>Dasania phycosphaerae sp. nov., isolated from particulate material of the south coast of Korea.</title>
        <authorList>
            <person name="Jiang Y."/>
        </authorList>
    </citation>
    <scope>NUCLEOTIDE SEQUENCE [LARGE SCALE GENOMIC DNA]</scope>
    <source>
        <strain evidence="14 15">GY-19</strain>
    </source>
</reference>